<organism evidence="1 2">
    <name type="scientific">Cylindrotheca closterium</name>
    <dbReference type="NCBI Taxonomy" id="2856"/>
    <lineage>
        <taxon>Eukaryota</taxon>
        <taxon>Sar</taxon>
        <taxon>Stramenopiles</taxon>
        <taxon>Ochrophyta</taxon>
        <taxon>Bacillariophyta</taxon>
        <taxon>Bacillariophyceae</taxon>
        <taxon>Bacillariophycidae</taxon>
        <taxon>Bacillariales</taxon>
        <taxon>Bacillariaceae</taxon>
        <taxon>Cylindrotheca</taxon>
    </lineage>
</organism>
<evidence type="ECO:0000313" key="1">
    <source>
        <dbReference type="EMBL" id="CAJ1954970.1"/>
    </source>
</evidence>
<sequence length="79" mass="9001">MHLIMLYHVAYTAPPASGKKLHQFIKEFSIQERTGSSILIFSFTRDSNTWRLQALPITPSFDSRAWLGNYVALNTPSCQ</sequence>
<reference evidence="1" key="1">
    <citation type="submission" date="2023-08" db="EMBL/GenBank/DDBJ databases">
        <authorList>
            <person name="Audoor S."/>
            <person name="Bilcke G."/>
        </authorList>
    </citation>
    <scope>NUCLEOTIDE SEQUENCE</scope>
</reference>
<dbReference type="EMBL" id="CAKOGP040001872">
    <property type="protein sequence ID" value="CAJ1954970.1"/>
    <property type="molecule type" value="Genomic_DNA"/>
</dbReference>
<accession>A0AAD2FY30</accession>
<gene>
    <name evidence="1" type="ORF">CYCCA115_LOCUS15525</name>
</gene>
<comment type="caution">
    <text evidence="1">The sequence shown here is derived from an EMBL/GenBank/DDBJ whole genome shotgun (WGS) entry which is preliminary data.</text>
</comment>
<evidence type="ECO:0000313" key="2">
    <source>
        <dbReference type="Proteomes" id="UP001295423"/>
    </source>
</evidence>
<name>A0AAD2FY30_9STRA</name>
<proteinExistence type="predicted"/>
<protein>
    <submittedName>
        <fullName evidence="1">Uncharacterized protein</fullName>
    </submittedName>
</protein>
<dbReference type="Proteomes" id="UP001295423">
    <property type="component" value="Unassembled WGS sequence"/>
</dbReference>
<keyword evidence="2" id="KW-1185">Reference proteome</keyword>
<dbReference type="AlphaFoldDB" id="A0AAD2FY30"/>